<dbReference type="AlphaFoldDB" id="A0AAD0WQC5"/>
<reference evidence="1 2" key="1">
    <citation type="submission" date="2018-08" db="EMBL/GenBank/DDBJ databases">
        <title>Complete genome of the Arcobacter suis type strain LMG 26152.</title>
        <authorList>
            <person name="Miller W.G."/>
            <person name="Yee E."/>
            <person name="Bono J.L."/>
        </authorList>
    </citation>
    <scope>NUCLEOTIDE SEQUENCE [LARGE SCALE GENOMIC DNA]</scope>
    <source>
        <strain evidence="1 2">CECT 7833</strain>
    </source>
</reference>
<dbReference type="Proteomes" id="UP000263040">
    <property type="component" value="Chromosome"/>
</dbReference>
<sequence>MILRLDDKNKTSFIGIIVDALGAIVEVPSSNIQKAESLHFKTDYFVKEICKPPKENNTLLSIIEPKELLNKLWEYHK</sequence>
<organism evidence="1 2">
    <name type="scientific">Arcobacter suis CECT 7833</name>
    <dbReference type="NCBI Taxonomy" id="663365"/>
    <lineage>
        <taxon>Bacteria</taxon>
        <taxon>Pseudomonadati</taxon>
        <taxon>Campylobacterota</taxon>
        <taxon>Epsilonproteobacteria</taxon>
        <taxon>Campylobacterales</taxon>
        <taxon>Arcobacteraceae</taxon>
        <taxon>Arcobacter</taxon>
    </lineage>
</organism>
<evidence type="ECO:0000313" key="2">
    <source>
        <dbReference type="Proteomes" id="UP000263040"/>
    </source>
</evidence>
<dbReference type="KEGG" id="asui:ASUIS_0784"/>
<gene>
    <name evidence="1" type="ORF">ASUIS_0784</name>
</gene>
<dbReference type="EMBL" id="CP032100">
    <property type="protein sequence ID" value="AXX89278.1"/>
    <property type="molecule type" value="Genomic_DNA"/>
</dbReference>
<evidence type="ECO:0008006" key="3">
    <source>
        <dbReference type="Google" id="ProtNLM"/>
    </source>
</evidence>
<protein>
    <recommendedName>
        <fullName evidence="3">CheW-like domain-containing protein</fullName>
    </recommendedName>
</protein>
<proteinExistence type="predicted"/>
<dbReference type="RefSeq" id="WP_118885833.1">
    <property type="nucleotide sequence ID" value="NZ_CP032100.1"/>
</dbReference>
<accession>A0AAD0WQC5</accession>
<keyword evidence="2" id="KW-1185">Reference proteome</keyword>
<name>A0AAD0WQC5_9BACT</name>
<evidence type="ECO:0000313" key="1">
    <source>
        <dbReference type="EMBL" id="AXX89278.1"/>
    </source>
</evidence>